<keyword evidence="1" id="KW-0472">Membrane</keyword>
<name>A0A6H5GS19_9HEMI</name>
<evidence type="ECO:0000256" key="1">
    <source>
        <dbReference type="SAM" id="Phobius"/>
    </source>
</evidence>
<dbReference type="Proteomes" id="UP000479000">
    <property type="component" value="Unassembled WGS sequence"/>
</dbReference>
<feature type="transmembrane region" description="Helical" evidence="1">
    <location>
        <begin position="38"/>
        <end position="58"/>
    </location>
</feature>
<dbReference type="EMBL" id="CADCXU010018588">
    <property type="protein sequence ID" value="CAB0007000.1"/>
    <property type="molecule type" value="Genomic_DNA"/>
</dbReference>
<sequence length="61" mass="6810">VIPVFRSNPRNRFDEQCVRTELPGPTAMSHRLLELNNMPMISTGANMAGFAILGLLLIRTQ</sequence>
<keyword evidence="1" id="KW-1133">Transmembrane helix</keyword>
<proteinExistence type="predicted"/>
<accession>A0A6H5GS19</accession>
<feature type="non-terminal residue" evidence="2">
    <location>
        <position position="1"/>
    </location>
</feature>
<evidence type="ECO:0000313" key="2">
    <source>
        <dbReference type="EMBL" id="CAB0007000.1"/>
    </source>
</evidence>
<gene>
    <name evidence="2" type="ORF">NTEN_LOCUS12414</name>
</gene>
<evidence type="ECO:0000313" key="3">
    <source>
        <dbReference type="Proteomes" id="UP000479000"/>
    </source>
</evidence>
<reference evidence="2 3" key="1">
    <citation type="submission" date="2020-02" db="EMBL/GenBank/DDBJ databases">
        <authorList>
            <person name="Ferguson B K."/>
        </authorList>
    </citation>
    <scope>NUCLEOTIDE SEQUENCE [LARGE SCALE GENOMIC DNA]</scope>
</reference>
<dbReference type="AlphaFoldDB" id="A0A6H5GS19"/>
<keyword evidence="3" id="KW-1185">Reference proteome</keyword>
<keyword evidence="1" id="KW-0812">Transmembrane</keyword>
<protein>
    <submittedName>
        <fullName evidence="2">Uncharacterized protein</fullName>
    </submittedName>
</protein>
<organism evidence="2 3">
    <name type="scientific">Nesidiocoris tenuis</name>
    <dbReference type="NCBI Taxonomy" id="355587"/>
    <lineage>
        <taxon>Eukaryota</taxon>
        <taxon>Metazoa</taxon>
        <taxon>Ecdysozoa</taxon>
        <taxon>Arthropoda</taxon>
        <taxon>Hexapoda</taxon>
        <taxon>Insecta</taxon>
        <taxon>Pterygota</taxon>
        <taxon>Neoptera</taxon>
        <taxon>Paraneoptera</taxon>
        <taxon>Hemiptera</taxon>
        <taxon>Heteroptera</taxon>
        <taxon>Panheteroptera</taxon>
        <taxon>Cimicomorpha</taxon>
        <taxon>Miridae</taxon>
        <taxon>Dicyphina</taxon>
        <taxon>Nesidiocoris</taxon>
    </lineage>
</organism>